<dbReference type="SUPFAM" id="SSF88723">
    <property type="entry name" value="PIN domain-like"/>
    <property type="match status" value="1"/>
</dbReference>
<protein>
    <recommendedName>
        <fullName evidence="1">PIN domain-containing protein</fullName>
    </recommendedName>
</protein>
<dbReference type="OrthoDB" id="329172at2"/>
<dbReference type="InterPro" id="IPR029060">
    <property type="entry name" value="PIN-like_dom_sf"/>
</dbReference>
<dbReference type="Pfam" id="PF01850">
    <property type="entry name" value="PIN"/>
    <property type="match status" value="1"/>
</dbReference>
<evidence type="ECO:0000259" key="1">
    <source>
        <dbReference type="Pfam" id="PF01850"/>
    </source>
</evidence>
<sequence length="126" mass="13991">MRGVLVDTSVWVDHFRMHNDALTDLLELDVVFSHPLVLGEIACGTPPNRIQTLTDLGSLQQAQQASVREVMDFIERERLFGAGCGLVDLMLLASALVTPGIELWTLDKRLAGLADRFGVMHRPMLH</sequence>
<dbReference type="RefSeq" id="WP_054258087.1">
    <property type="nucleotide sequence ID" value="NZ_CYIG01000092.1"/>
</dbReference>
<feature type="domain" description="PIN" evidence="1">
    <location>
        <begin position="4"/>
        <end position="113"/>
    </location>
</feature>
<proteinExistence type="predicted"/>
<dbReference type="InterPro" id="IPR002716">
    <property type="entry name" value="PIN_dom"/>
</dbReference>
<evidence type="ECO:0000313" key="2">
    <source>
        <dbReference type="EMBL" id="SFV01973.1"/>
    </source>
</evidence>
<accession>A0A1I7KWW5</accession>
<gene>
    <name evidence="2" type="ORF">SAMN04489707_10874</name>
</gene>
<organism evidence="2 3">
    <name type="scientific">Paenacidovorax caeni</name>
    <dbReference type="NCBI Taxonomy" id="343013"/>
    <lineage>
        <taxon>Bacteria</taxon>
        <taxon>Pseudomonadati</taxon>
        <taxon>Pseudomonadota</taxon>
        <taxon>Betaproteobacteria</taxon>
        <taxon>Burkholderiales</taxon>
        <taxon>Comamonadaceae</taxon>
        <taxon>Paenacidovorax</taxon>
    </lineage>
</organism>
<keyword evidence="3" id="KW-1185">Reference proteome</keyword>
<reference evidence="2 3" key="1">
    <citation type="submission" date="2016-10" db="EMBL/GenBank/DDBJ databases">
        <authorList>
            <person name="de Groot N.N."/>
        </authorList>
    </citation>
    <scope>NUCLEOTIDE SEQUENCE [LARGE SCALE GENOMIC DNA]</scope>
    <source>
        <strain evidence="2 3">R-24608</strain>
    </source>
</reference>
<dbReference type="EMBL" id="FPBX01000087">
    <property type="protein sequence ID" value="SFV01973.1"/>
    <property type="molecule type" value="Genomic_DNA"/>
</dbReference>
<dbReference type="Proteomes" id="UP000183656">
    <property type="component" value="Unassembled WGS sequence"/>
</dbReference>
<dbReference type="Gene3D" id="3.40.50.1010">
    <property type="entry name" value="5'-nuclease"/>
    <property type="match status" value="1"/>
</dbReference>
<dbReference type="STRING" id="343013.SAMN04489707_10874"/>
<dbReference type="AlphaFoldDB" id="A0A1I7KWW5"/>
<evidence type="ECO:0000313" key="3">
    <source>
        <dbReference type="Proteomes" id="UP000183656"/>
    </source>
</evidence>
<name>A0A1I7KWW5_9BURK</name>